<evidence type="ECO:0000256" key="1">
    <source>
        <dbReference type="SAM" id="MobiDB-lite"/>
    </source>
</evidence>
<accession>A0AAQ3MU03</accession>
<evidence type="ECO:0000313" key="3">
    <source>
        <dbReference type="Proteomes" id="UP001374535"/>
    </source>
</evidence>
<dbReference type="Proteomes" id="UP001374535">
    <property type="component" value="Chromosome 9"/>
</dbReference>
<dbReference type="AlphaFoldDB" id="A0AAQ3MU03"/>
<feature type="region of interest" description="Disordered" evidence="1">
    <location>
        <begin position="1"/>
        <end position="23"/>
    </location>
</feature>
<feature type="compositionally biased region" description="Polar residues" evidence="1">
    <location>
        <begin position="133"/>
        <end position="142"/>
    </location>
</feature>
<evidence type="ECO:0000313" key="2">
    <source>
        <dbReference type="EMBL" id="WVY97162.1"/>
    </source>
</evidence>
<dbReference type="EMBL" id="CP144692">
    <property type="protein sequence ID" value="WVY97162.1"/>
    <property type="molecule type" value="Genomic_DNA"/>
</dbReference>
<sequence>MERRGQHLNHESLEQPHQSPHKETHQNLVNILKEITVGLSLHPLVKQQMPCNQHEPQPNTILNCFLHTVHKIQHSLPQEEVPLNAVHSNSNDPIRNQSPTDQNQNHNLPFPQFKMPQIHLPQEGNAKGGYQKPNDQNQTHPLQKNPEAEMSLLKLIRKILFQKRIVLLLITPPP</sequence>
<proteinExistence type="predicted"/>
<organism evidence="2 3">
    <name type="scientific">Vigna mungo</name>
    <name type="common">Black gram</name>
    <name type="synonym">Phaseolus mungo</name>
    <dbReference type="NCBI Taxonomy" id="3915"/>
    <lineage>
        <taxon>Eukaryota</taxon>
        <taxon>Viridiplantae</taxon>
        <taxon>Streptophyta</taxon>
        <taxon>Embryophyta</taxon>
        <taxon>Tracheophyta</taxon>
        <taxon>Spermatophyta</taxon>
        <taxon>Magnoliopsida</taxon>
        <taxon>eudicotyledons</taxon>
        <taxon>Gunneridae</taxon>
        <taxon>Pentapetalae</taxon>
        <taxon>rosids</taxon>
        <taxon>fabids</taxon>
        <taxon>Fabales</taxon>
        <taxon>Fabaceae</taxon>
        <taxon>Papilionoideae</taxon>
        <taxon>50 kb inversion clade</taxon>
        <taxon>NPAAA clade</taxon>
        <taxon>indigoferoid/millettioid clade</taxon>
        <taxon>Phaseoleae</taxon>
        <taxon>Vigna</taxon>
    </lineage>
</organism>
<gene>
    <name evidence="2" type="ORF">V8G54_029313</name>
</gene>
<protein>
    <submittedName>
        <fullName evidence="2">Uncharacterized protein</fullName>
    </submittedName>
</protein>
<keyword evidence="3" id="KW-1185">Reference proteome</keyword>
<name>A0AAQ3MU03_VIGMU</name>
<reference evidence="2 3" key="1">
    <citation type="journal article" date="2023" name="Life. Sci Alliance">
        <title>Evolutionary insights into 3D genome organization and epigenetic landscape of Vigna mungo.</title>
        <authorList>
            <person name="Junaid A."/>
            <person name="Singh B."/>
            <person name="Bhatia S."/>
        </authorList>
    </citation>
    <scope>NUCLEOTIDE SEQUENCE [LARGE SCALE GENOMIC DNA]</scope>
    <source>
        <strain evidence="2">Urdbean</strain>
    </source>
</reference>
<feature type="compositionally biased region" description="Polar residues" evidence="1">
    <location>
        <begin position="86"/>
        <end position="107"/>
    </location>
</feature>
<feature type="region of interest" description="Disordered" evidence="1">
    <location>
        <begin position="85"/>
        <end position="142"/>
    </location>
</feature>